<evidence type="ECO:0000313" key="5">
    <source>
        <dbReference type="EMBL" id="KAK9813225.1"/>
    </source>
</evidence>
<keyword evidence="2 3" id="KW-0442">Lipid degradation</keyword>
<evidence type="ECO:0000259" key="4">
    <source>
        <dbReference type="PROSITE" id="PS51635"/>
    </source>
</evidence>
<evidence type="ECO:0000313" key="6">
    <source>
        <dbReference type="Proteomes" id="UP001489004"/>
    </source>
</evidence>
<comment type="caution">
    <text evidence="5">The sequence shown here is derived from an EMBL/GenBank/DDBJ whole genome shotgun (WGS) entry which is preliminary data.</text>
</comment>
<keyword evidence="2 3" id="KW-0378">Hydrolase</keyword>
<dbReference type="Pfam" id="PF01734">
    <property type="entry name" value="Patatin"/>
    <property type="match status" value="1"/>
</dbReference>
<keyword evidence="1 2" id="KW-0443">Lipid metabolism</keyword>
<dbReference type="AlphaFoldDB" id="A0AAW1PTZ5"/>
<dbReference type="PROSITE" id="PS51635">
    <property type="entry name" value="PNPLA"/>
    <property type="match status" value="1"/>
</dbReference>
<organism evidence="5 6">
    <name type="scientific">[Myrmecia] bisecta</name>
    <dbReference type="NCBI Taxonomy" id="41462"/>
    <lineage>
        <taxon>Eukaryota</taxon>
        <taxon>Viridiplantae</taxon>
        <taxon>Chlorophyta</taxon>
        <taxon>core chlorophytes</taxon>
        <taxon>Trebouxiophyceae</taxon>
        <taxon>Trebouxiales</taxon>
        <taxon>Trebouxiaceae</taxon>
        <taxon>Myrmecia</taxon>
    </lineage>
</organism>
<name>A0AAW1PTZ5_9CHLO</name>
<keyword evidence="6" id="KW-1185">Reference proteome</keyword>
<feature type="active site" description="Nucleophile" evidence="2">
    <location>
        <position position="27"/>
    </location>
</feature>
<feature type="active site" description="Proton acceptor" evidence="2">
    <location>
        <position position="156"/>
    </location>
</feature>
<dbReference type="EMBL" id="JALJOR010000008">
    <property type="protein sequence ID" value="KAK9813225.1"/>
    <property type="molecule type" value="Genomic_DNA"/>
</dbReference>
<sequence length="285" mass="31400">MLGIAHVGATYVYEKAGLRFHSVGGASAGAINAALVVAKRGARPDARAVDRQGLHSGEYFENWITEQLKNGGITNVDKLNDRLKVDLDPDSVTSLHLEEDRVRHLTEDDRQLPNATSGALPTGAAAEQAWKDDVGFEPPLGTPEKPQFPKKITFVDGGVLSNFPINAFHTKDRVPVLPTFGVRFGTSRTAISASYTDINGIFSFLGAMFDSSRHILDREFLLKNPDYCQLITTIDASGFDWLDFDLSIERKVELFAAGAKAAAEFLESFNWQKYKDTREILLKVP</sequence>
<comment type="domain">
    <text evidence="3">The nitrogen atoms of the two glycine residues in the GGXR motif define the oxyanion hole, and stabilize the oxyanion that forms during the nucleophilic attack by the catalytic serine during substrate cleavage.</text>
</comment>
<feature type="domain" description="PNPLA" evidence="4">
    <location>
        <begin position="1"/>
        <end position="169"/>
    </location>
</feature>
<proteinExistence type="inferred from homology"/>
<reference evidence="5 6" key="1">
    <citation type="journal article" date="2024" name="Nat. Commun.">
        <title>Phylogenomics reveals the evolutionary origins of lichenization in chlorophyte algae.</title>
        <authorList>
            <person name="Puginier C."/>
            <person name="Libourel C."/>
            <person name="Otte J."/>
            <person name="Skaloud P."/>
            <person name="Haon M."/>
            <person name="Grisel S."/>
            <person name="Petersen M."/>
            <person name="Berrin J.G."/>
            <person name="Delaux P.M."/>
            <person name="Dal Grande F."/>
            <person name="Keller J."/>
        </authorList>
    </citation>
    <scope>NUCLEOTIDE SEQUENCE [LARGE SCALE GENOMIC DNA]</scope>
    <source>
        <strain evidence="5 6">SAG 2043</strain>
    </source>
</reference>
<comment type="caution">
    <text evidence="2">Lacks conserved residue(s) required for the propagation of feature annotation.</text>
</comment>
<evidence type="ECO:0000256" key="1">
    <source>
        <dbReference type="ARBA" id="ARBA00023098"/>
    </source>
</evidence>
<comment type="function">
    <text evidence="3">Lipolytic acyl hydrolase (LAH).</text>
</comment>
<protein>
    <recommendedName>
        <fullName evidence="3">Patatin</fullName>
        <ecNumber evidence="3">3.1.1.-</ecNumber>
    </recommendedName>
</protein>
<accession>A0AAW1PTZ5</accession>
<feature type="short sequence motif" description="GXSXG" evidence="2">
    <location>
        <begin position="25"/>
        <end position="29"/>
    </location>
</feature>
<dbReference type="Proteomes" id="UP001489004">
    <property type="component" value="Unassembled WGS sequence"/>
</dbReference>
<dbReference type="InterPro" id="IPR016035">
    <property type="entry name" value="Acyl_Trfase/lysoPLipase"/>
</dbReference>
<dbReference type="SUPFAM" id="SSF52151">
    <property type="entry name" value="FabD/lysophospholipase-like"/>
    <property type="match status" value="1"/>
</dbReference>
<evidence type="ECO:0000256" key="3">
    <source>
        <dbReference type="RuleBase" id="RU361262"/>
    </source>
</evidence>
<dbReference type="InterPro" id="IPR002641">
    <property type="entry name" value="PNPLA_dom"/>
</dbReference>
<evidence type="ECO:0000256" key="2">
    <source>
        <dbReference type="PROSITE-ProRule" id="PRU01161"/>
    </source>
</evidence>
<dbReference type="Gene3D" id="3.40.1090.10">
    <property type="entry name" value="Cytosolic phospholipase A2 catalytic domain"/>
    <property type="match status" value="2"/>
</dbReference>
<gene>
    <name evidence="5" type="ORF">WJX72_011010</name>
</gene>
<dbReference type="GO" id="GO:0016787">
    <property type="term" value="F:hydrolase activity"/>
    <property type="evidence" value="ECO:0007669"/>
    <property type="project" value="UniProtKB-UniRule"/>
</dbReference>
<dbReference type="EC" id="3.1.1.-" evidence="3"/>
<comment type="similarity">
    <text evidence="3">Belongs to the patatin family.</text>
</comment>
<dbReference type="GO" id="GO:0016042">
    <property type="term" value="P:lipid catabolic process"/>
    <property type="evidence" value="ECO:0007669"/>
    <property type="project" value="UniProtKB-UniRule"/>
</dbReference>
<feature type="short sequence motif" description="DGA/G" evidence="2">
    <location>
        <begin position="156"/>
        <end position="158"/>
    </location>
</feature>